<evidence type="ECO:0000256" key="8">
    <source>
        <dbReference type="SAM" id="SignalP"/>
    </source>
</evidence>
<protein>
    <submittedName>
        <fullName evidence="9">Lysozyme</fullName>
    </submittedName>
</protein>
<sequence>MQPLTLTLALALVFLDLVSACTGPAINQAALDLIKSFEGFRASPYIDPTGNPTVGYGHLCHKPKCTDVHYPFPLSNANAGALLRSDLTTAQNCITLKTAAPVKLNANQYGALVSWAFNEGCGQVATSTLIRRLNEEQNPNTVIEQELPKWNIGGAHPLAGLTRRRAAEVKLALTPSSEQVIPACSTRTSTARASAGPSTKGAASRPSSSVSTRSRAPTPSSKKSCPRRT</sequence>
<dbReference type="GO" id="GO:0016998">
    <property type="term" value="P:cell wall macromolecule catabolic process"/>
    <property type="evidence" value="ECO:0007669"/>
    <property type="project" value="InterPro"/>
</dbReference>
<keyword evidence="8" id="KW-0732">Signal</keyword>
<evidence type="ECO:0000313" key="10">
    <source>
        <dbReference type="Proteomes" id="UP001219525"/>
    </source>
</evidence>
<evidence type="ECO:0000256" key="5">
    <source>
        <dbReference type="ARBA" id="ARBA00023200"/>
    </source>
</evidence>
<dbReference type="CDD" id="cd00737">
    <property type="entry name" value="lyz_endolysin_autolysin"/>
    <property type="match status" value="1"/>
</dbReference>
<reference evidence="9" key="1">
    <citation type="submission" date="2023-03" db="EMBL/GenBank/DDBJ databases">
        <title>Massive genome expansion in bonnet fungi (Mycena s.s.) driven by repeated elements and novel gene families across ecological guilds.</title>
        <authorList>
            <consortium name="Lawrence Berkeley National Laboratory"/>
            <person name="Harder C.B."/>
            <person name="Miyauchi S."/>
            <person name="Viragh M."/>
            <person name="Kuo A."/>
            <person name="Thoen E."/>
            <person name="Andreopoulos B."/>
            <person name="Lu D."/>
            <person name="Skrede I."/>
            <person name="Drula E."/>
            <person name="Henrissat B."/>
            <person name="Morin E."/>
            <person name="Kohler A."/>
            <person name="Barry K."/>
            <person name="LaButti K."/>
            <person name="Morin E."/>
            <person name="Salamov A."/>
            <person name="Lipzen A."/>
            <person name="Mereny Z."/>
            <person name="Hegedus B."/>
            <person name="Baldrian P."/>
            <person name="Stursova M."/>
            <person name="Weitz H."/>
            <person name="Taylor A."/>
            <person name="Grigoriev I.V."/>
            <person name="Nagy L.G."/>
            <person name="Martin F."/>
            <person name="Kauserud H."/>
        </authorList>
    </citation>
    <scope>NUCLEOTIDE SEQUENCE</scope>
    <source>
        <strain evidence="9">9144</strain>
    </source>
</reference>
<dbReference type="GO" id="GO:0003796">
    <property type="term" value="F:lysozyme activity"/>
    <property type="evidence" value="ECO:0007669"/>
    <property type="project" value="UniProtKB-EC"/>
</dbReference>
<dbReference type="GO" id="GO:0031640">
    <property type="term" value="P:killing of cells of another organism"/>
    <property type="evidence" value="ECO:0007669"/>
    <property type="project" value="UniProtKB-KW"/>
</dbReference>
<evidence type="ECO:0000256" key="7">
    <source>
        <dbReference type="SAM" id="MobiDB-lite"/>
    </source>
</evidence>
<dbReference type="HAMAP" id="MF_04110">
    <property type="entry name" value="ENDOLYSIN_T4"/>
    <property type="match status" value="1"/>
</dbReference>
<dbReference type="PANTHER" id="PTHR38107">
    <property type="match status" value="1"/>
</dbReference>
<evidence type="ECO:0000256" key="1">
    <source>
        <dbReference type="ARBA" id="ARBA00000632"/>
    </source>
</evidence>
<dbReference type="InterPro" id="IPR023346">
    <property type="entry name" value="Lysozyme-like_dom_sf"/>
</dbReference>
<dbReference type="InterPro" id="IPR023347">
    <property type="entry name" value="Lysozyme_dom_sf"/>
</dbReference>
<dbReference type="Gene3D" id="1.10.530.40">
    <property type="match status" value="1"/>
</dbReference>
<dbReference type="GO" id="GO:0009253">
    <property type="term" value="P:peptidoglycan catabolic process"/>
    <property type="evidence" value="ECO:0007669"/>
    <property type="project" value="InterPro"/>
</dbReference>
<dbReference type="InterPro" id="IPR051018">
    <property type="entry name" value="Bacteriophage_GH24"/>
</dbReference>
<feature type="chain" id="PRO_5042221269" evidence="8">
    <location>
        <begin position="21"/>
        <end position="229"/>
    </location>
</feature>
<keyword evidence="3" id="KW-0081">Bacteriolytic enzyme</keyword>
<accession>A0AAD6UK95</accession>
<dbReference type="Proteomes" id="UP001219525">
    <property type="component" value="Unassembled WGS sequence"/>
</dbReference>
<feature type="region of interest" description="Disordered" evidence="7">
    <location>
        <begin position="181"/>
        <end position="229"/>
    </location>
</feature>
<dbReference type="GO" id="GO:0042742">
    <property type="term" value="P:defense response to bacterium"/>
    <property type="evidence" value="ECO:0007669"/>
    <property type="project" value="UniProtKB-KW"/>
</dbReference>
<organism evidence="9 10">
    <name type="scientific">Mycena pura</name>
    <dbReference type="NCBI Taxonomy" id="153505"/>
    <lineage>
        <taxon>Eukaryota</taxon>
        <taxon>Fungi</taxon>
        <taxon>Dikarya</taxon>
        <taxon>Basidiomycota</taxon>
        <taxon>Agaricomycotina</taxon>
        <taxon>Agaricomycetes</taxon>
        <taxon>Agaricomycetidae</taxon>
        <taxon>Agaricales</taxon>
        <taxon>Marasmiineae</taxon>
        <taxon>Mycenaceae</taxon>
        <taxon>Mycena</taxon>
    </lineage>
</organism>
<name>A0AAD6UK95_9AGAR</name>
<proteinExistence type="inferred from homology"/>
<dbReference type="Pfam" id="PF00959">
    <property type="entry name" value="Phage_lysozyme"/>
    <property type="match status" value="1"/>
</dbReference>
<keyword evidence="6" id="KW-0326">Glycosidase</keyword>
<feature type="signal peptide" evidence="8">
    <location>
        <begin position="1"/>
        <end position="20"/>
    </location>
</feature>
<dbReference type="PANTHER" id="PTHR38107:SF3">
    <property type="entry name" value="LYSOZYME RRRD-RELATED"/>
    <property type="match status" value="1"/>
</dbReference>
<dbReference type="InterPro" id="IPR033907">
    <property type="entry name" value="Endolysin_autolysin"/>
</dbReference>
<dbReference type="InterPro" id="IPR034690">
    <property type="entry name" value="Endolysin_T4_type"/>
</dbReference>
<feature type="compositionally biased region" description="Low complexity" evidence="7">
    <location>
        <begin position="202"/>
        <end position="221"/>
    </location>
</feature>
<feature type="compositionally biased region" description="Polar residues" evidence="7">
    <location>
        <begin position="181"/>
        <end position="192"/>
    </location>
</feature>
<keyword evidence="5" id="KW-1035">Host cytoplasm</keyword>
<dbReference type="InterPro" id="IPR002196">
    <property type="entry name" value="Glyco_hydro_24"/>
</dbReference>
<evidence type="ECO:0000256" key="2">
    <source>
        <dbReference type="ARBA" id="ARBA00022529"/>
    </source>
</evidence>
<dbReference type="AlphaFoldDB" id="A0AAD6UK95"/>
<dbReference type="EMBL" id="JARJCW010000177">
    <property type="protein sequence ID" value="KAJ7189463.1"/>
    <property type="molecule type" value="Genomic_DNA"/>
</dbReference>
<keyword evidence="10" id="KW-1185">Reference proteome</keyword>
<dbReference type="SUPFAM" id="SSF53955">
    <property type="entry name" value="Lysozyme-like"/>
    <property type="match status" value="1"/>
</dbReference>
<gene>
    <name evidence="9" type="ORF">GGX14DRAFT_383246</name>
</gene>
<evidence type="ECO:0000256" key="4">
    <source>
        <dbReference type="ARBA" id="ARBA00022801"/>
    </source>
</evidence>
<evidence type="ECO:0000256" key="3">
    <source>
        <dbReference type="ARBA" id="ARBA00022638"/>
    </source>
</evidence>
<evidence type="ECO:0000256" key="6">
    <source>
        <dbReference type="ARBA" id="ARBA00023295"/>
    </source>
</evidence>
<evidence type="ECO:0000313" key="9">
    <source>
        <dbReference type="EMBL" id="KAJ7189463.1"/>
    </source>
</evidence>
<comment type="caution">
    <text evidence="9">The sequence shown here is derived from an EMBL/GenBank/DDBJ whole genome shotgun (WGS) entry which is preliminary data.</text>
</comment>
<comment type="catalytic activity">
    <reaction evidence="1">
        <text>Hydrolysis of (1-&gt;4)-beta-linkages between N-acetylmuramic acid and N-acetyl-D-glucosamine residues in a peptidoglycan and between N-acetyl-D-glucosamine residues in chitodextrins.</text>
        <dbReference type="EC" id="3.2.1.17"/>
    </reaction>
</comment>
<keyword evidence="2" id="KW-0929">Antimicrobial</keyword>
<keyword evidence="4" id="KW-0378">Hydrolase</keyword>